<feature type="region of interest" description="Disordered" evidence="1">
    <location>
        <begin position="510"/>
        <end position="550"/>
    </location>
</feature>
<dbReference type="GeneID" id="63786856"/>
<proteinExistence type="predicted"/>
<feature type="compositionally biased region" description="Low complexity" evidence="1">
    <location>
        <begin position="300"/>
        <end position="317"/>
    </location>
</feature>
<evidence type="ECO:0000256" key="1">
    <source>
        <dbReference type="SAM" id="MobiDB-lite"/>
    </source>
</evidence>
<evidence type="ECO:0000313" key="3">
    <source>
        <dbReference type="Proteomes" id="UP000193685"/>
    </source>
</evidence>
<feature type="compositionally biased region" description="Polar residues" evidence="1">
    <location>
        <begin position="436"/>
        <end position="451"/>
    </location>
</feature>
<gene>
    <name evidence="2" type="ORF">BCR37DRAFT_384538</name>
</gene>
<feature type="compositionally biased region" description="Low complexity" evidence="1">
    <location>
        <begin position="251"/>
        <end position="273"/>
    </location>
</feature>
<accession>A0A1Y2ER87</accession>
<feature type="region of interest" description="Disordered" evidence="1">
    <location>
        <begin position="228"/>
        <end position="327"/>
    </location>
</feature>
<sequence length="597" mass="61110">MFAALPGSAETWQCLVAYELMRPRRQVTVGFSPCSCRYWSKMFRSIFQASFVAFSLLFESFPAAAQKHDAKVSTAPLSSLSAALARPQTIQQDRSVAKKFLSPSLNNGIDQVMLNVPVGIVQTPVGLRVMVENMLVPAQAIISQNPLLMMPSVQQSTQQGSGVFPVVIQPGLSPAGQQDAAPVFQPQVAPQAVQQDTSPLPQPLASLTSSSVPVVPGPASGVPIGTAAVSEQQQQPSLPPVAASTNAANGASPAGQQVSAAPPQVQPVASTQVKDLSSPNPGGSARLSAPGRASFGIDTSTVPVPSSSSAAAPVTSPAAPPAPNPSVVPAANASMPLSRQAQMPLKSVPGSGSNNITNAIAGANLTQPAPLAPGPSIVPAANASMALSRQAQMPLKSGSESVSKNVTNAVAGINSTQPAPFKSSSNILPSVVSSNATGSRSTSATGNSTALMQGRSPATRKDDGLDAVIGNVYKNATLPTLNAFKPTPAATMPGKNVTQGLTSNMTLTRNSAASPVPIPSAPRPAKNVTQSAQLEASARQSMQSAHESHLQPSAMVHLNTTRMTLGFKASIKTSSAPIWSSVWYVSGCSSVITLLVI</sequence>
<feature type="compositionally biased region" description="Low complexity" evidence="1">
    <location>
        <begin position="203"/>
        <end position="212"/>
    </location>
</feature>
<organism evidence="2 3">
    <name type="scientific">Protomyces lactucae-debilis</name>
    <dbReference type="NCBI Taxonomy" id="2754530"/>
    <lineage>
        <taxon>Eukaryota</taxon>
        <taxon>Fungi</taxon>
        <taxon>Dikarya</taxon>
        <taxon>Ascomycota</taxon>
        <taxon>Taphrinomycotina</taxon>
        <taxon>Taphrinomycetes</taxon>
        <taxon>Taphrinales</taxon>
        <taxon>Protomycetaceae</taxon>
        <taxon>Protomyces</taxon>
    </lineage>
</organism>
<evidence type="ECO:0000313" key="2">
    <source>
        <dbReference type="EMBL" id="ORY74110.1"/>
    </source>
</evidence>
<protein>
    <submittedName>
        <fullName evidence="2">Uncharacterized protein</fullName>
    </submittedName>
</protein>
<feature type="region of interest" description="Disordered" evidence="1">
    <location>
        <begin position="188"/>
        <end position="212"/>
    </location>
</feature>
<feature type="compositionally biased region" description="Polar residues" evidence="1">
    <location>
        <begin position="527"/>
        <end position="545"/>
    </location>
</feature>
<dbReference type="AlphaFoldDB" id="A0A1Y2ER87"/>
<keyword evidence="3" id="KW-1185">Reference proteome</keyword>
<dbReference type="EMBL" id="MCFI01000031">
    <property type="protein sequence ID" value="ORY74110.1"/>
    <property type="molecule type" value="Genomic_DNA"/>
</dbReference>
<dbReference type="RefSeq" id="XP_040721944.1">
    <property type="nucleotide sequence ID" value="XM_040870257.1"/>
</dbReference>
<name>A0A1Y2ER87_PROLT</name>
<feature type="region of interest" description="Disordered" evidence="1">
    <location>
        <begin position="432"/>
        <end position="463"/>
    </location>
</feature>
<dbReference type="STRING" id="56484.A0A1Y2ER87"/>
<comment type="caution">
    <text evidence="2">The sequence shown here is derived from an EMBL/GenBank/DDBJ whole genome shotgun (WGS) entry which is preliminary data.</text>
</comment>
<dbReference type="Proteomes" id="UP000193685">
    <property type="component" value="Unassembled WGS sequence"/>
</dbReference>
<reference evidence="2 3" key="1">
    <citation type="submission" date="2016-07" db="EMBL/GenBank/DDBJ databases">
        <title>Pervasive Adenine N6-methylation of Active Genes in Fungi.</title>
        <authorList>
            <consortium name="DOE Joint Genome Institute"/>
            <person name="Mondo S.J."/>
            <person name="Dannebaum R.O."/>
            <person name="Kuo R.C."/>
            <person name="Labutti K."/>
            <person name="Haridas S."/>
            <person name="Kuo A."/>
            <person name="Salamov A."/>
            <person name="Ahrendt S.R."/>
            <person name="Lipzen A."/>
            <person name="Sullivan W."/>
            <person name="Andreopoulos W.B."/>
            <person name="Clum A."/>
            <person name="Lindquist E."/>
            <person name="Daum C."/>
            <person name="Ramamoorthy G.K."/>
            <person name="Gryganskyi A."/>
            <person name="Culley D."/>
            <person name="Magnuson J.K."/>
            <person name="James T.Y."/>
            <person name="O'Malley M.A."/>
            <person name="Stajich J.E."/>
            <person name="Spatafora J.W."/>
            <person name="Visel A."/>
            <person name="Grigoriev I.V."/>
        </authorList>
    </citation>
    <scope>NUCLEOTIDE SEQUENCE [LARGE SCALE GENOMIC DNA]</scope>
    <source>
        <strain evidence="2 3">12-1054</strain>
    </source>
</reference>